<evidence type="ECO:0000256" key="2">
    <source>
        <dbReference type="ARBA" id="ARBA00007639"/>
    </source>
</evidence>
<dbReference type="RefSeq" id="WP_078767703.1">
    <property type="nucleotide sequence ID" value="NZ_FUWW01000002.1"/>
</dbReference>
<comment type="subcellular location">
    <subcellularLocation>
        <location evidence="1">Cell envelope</location>
    </subcellularLocation>
</comment>
<feature type="chain" id="PRO_5012888243" evidence="4">
    <location>
        <begin position="28"/>
        <end position="323"/>
    </location>
</feature>
<protein>
    <submittedName>
        <fullName evidence="6">Ribose transport system substrate-binding protein</fullName>
    </submittedName>
</protein>
<evidence type="ECO:0000313" key="6">
    <source>
        <dbReference type="EMBL" id="SJZ35524.1"/>
    </source>
</evidence>
<evidence type="ECO:0000256" key="3">
    <source>
        <dbReference type="ARBA" id="ARBA00022729"/>
    </source>
</evidence>
<organism evidence="6 7">
    <name type="scientific">Eubacterium coprostanoligenes</name>
    <dbReference type="NCBI Taxonomy" id="290054"/>
    <lineage>
        <taxon>Bacteria</taxon>
        <taxon>Bacillati</taxon>
        <taxon>Bacillota</taxon>
        <taxon>Clostridia</taxon>
        <taxon>Eubacteriales</taxon>
        <taxon>Eubacteriaceae</taxon>
        <taxon>Eubacterium</taxon>
    </lineage>
</organism>
<reference evidence="6 7" key="1">
    <citation type="submission" date="2017-02" db="EMBL/GenBank/DDBJ databases">
        <authorList>
            <person name="Peterson S.W."/>
        </authorList>
    </citation>
    <scope>NUCLEOTIDE SEQUENCE [LARGE SCALE GENOMIC DNA]</scope>
    <source>
        <strain evidence="6 7">ATCC 51222</strain>
    </source>
</reference>
<evidence type="ECO:0000256" key="1">
    <source>
        <dbReference type="ARBA" id="ARBA00004196"/>
    </source>
</evidence>
<dbReference type="EMBL" id="FUWW01000002">
    <property type="protein sequence ID" value="SJZ35524.1"/>
    <property type="molecule type" value="Genomic_DNA"/>
</dbReference>
<feature type="domain" description="Periplasmic binding protein" evidence="5">
    <location>
        <begin position="35"/>
        <end position="292"/>
    </location>
</feature>
<comment type="similarity">
    <text evidence="2">Belongs to the bacterial solute-binding protein 2 family.</text>
</comment>
<keyword evidence="3 4" id="KW-0732">Signal</keyword>
<sequence>MNIKKILASLLVLVFAVGCLIGCTSTAKTSVHGKVAVITKGSDSDFWSDLKNGAVSAGTEYNLDVTVEGPDNESDCKAQNKMIKNAIARNVDVIVLSAIDYEKTAPVVQDAVDSGIKVIMIDSNVAVKNTQAFIGTNNIQAGKKAGEAVEKLCKDESNIYIGIVSSGENTENNTERQQGFAEYIETLGNAKIVDTVYISSDADNATDKTKKLLKNHPEINALIGFNEWATLGAGTAISELDLADSVCVVGFDSNIKCVGMLETGEIDTLIVQNPFAIGYIAVSNAAQLMAGKSIDPLTETSVCVVNRKNMFNKDVQKVLFSFE</sequence>
<dbReference type="Proteomes" id="UP000190657">
    <property type="component" value="Unassembled WGS sequence"/>
</dbReference>
<dbReference type="SUPFAM" id="SSF53822">
    <property type="entry name" value="Periplasmic binding protein-like I"/>
    <property type="match status" value="1"/>
</dbReference>
<dbReference type="InterPro" id="IPR028082">
    <property type="entry name" value="Peripla_BP_I"/>
</dbReference>
<dbReference type="PANTHER" id="PTHR46847:SF1">
    <property type="entry name" value="D-ALLOSE-BINDING PERIPLASMIC PROTEIN-RELATED"/>
    <property type="match status" value="1"/>
</dbReference>
<proteinExistence type="inferred from homology"/>
<dbReference type="AlphaFoldDB" id="A0A1T4JZH1"/>
<evidence type="ECO:0000259" key="5">
    <source>
        <dbReference type="Pfam" id="PF13407"/>
    </source>
</evidence>
<evidence type="ECO:0000313" key="7">
    <source>
        <dbReference type="Proteomes" id="UP000190657"/>
    </source>
</evidence>
<dbReference type="InterPro" id="IPR025997">
    <property type="entry name" value="SBP_2_dom"/>
</dbReference>
<dbReference type="Pfam" id="PF13407">
    <property type="entry name" value="Peripla_BP_4"/>
    <property type="match status" value="1"/>
</dbReference>
<feature type="signal peptide" evidence="4">
    <location>
        <begin position="1"/>
        <end position="27"/>
    </location>
</feature>
<evidence type="ECO:0000256" key="4">
    <source>
        <dbReference type="SAM" id="SignalP"/>
    </source>
</evidence>
<dbReference type="GO" id="GO:0030246">
    <property type="term" value="F:carbohydrate binding"/>
    <property type="evidence" value="ECO:0007669"/>
    <property type="project" value="UniProtKB-ARBA"/>
</dbReference>
<dbReference type="PANTHER" id="PTHR46847">
    <property type="entry name" value="D-ALLOSE-BINDING PERIPLASMIC PROTEIN-RELATED"/>
    <property type="match status" value="1"/>
</dbReference>
<gene>
    <name evidence="6" type="ORF">SAMN02745114_00195</name>
</gene>
<name>A0A1T4JZH1_9FIRM</name>
<dbReference type="OrthoDB" id="1765622at2"/>
<accession>A0A1T4JZH1</accession>
<dbReference type="STRING" id="290054.SAMN02745114_00195"/>
<dbReference type="GO" id="GO:0030313">
    <property type="term" value="C:cell envelope"/>
    <property type="evidence" value="ECO:0007669"/>
    <property type="project" value="UniProtKB-SubCell"/>
</dbReference>
<dbReference type="PROSITE" id="PS51257">
    <property type="entry name" value="PROKAR_LIPOPROTEIN"/>
    <property type="match status" value="1"/>
</dbReference>
<dbReference type="Gene3D" id="3.40.50.2300">
    <property type="match status" value="2"/>
</dbReference>
<keyword evidence="7" id="KW-1185">Reference proteome</keyword>